<evidence type="ECO:0000256" key="4">
    <source>
        <dbReference type="ARBA" id="ARBA00049596"/>
    </source>
</evidence>
<evidence type="ECO:0000259" key="5">
    <source>
        <dbReference type="PROSITE" id="PS50142"/>
    </source>
</evidence>
<dbReference type="PANTHER" id="PTHR14950">
    <property type="entry name" value="DICER-RELATED"/>
    <property type="match status" value="1"/>
</dbReference>
<dbReference type="Pfam" id="PF14622">
    <property type="entry name" value="Ribonucleas_3_3"/>
    <property type="match status" value="1"/>
</dbReference>
<evidence type="ECO:0000313" key="7">
    <source>
        <dbReference type="Proteomes" id="UP000264062"/>
    </source>
</evidence>
<dbReference type="EMBL" id="DMZY01000031">
    <property type="protein sequence ID" value="HAV91746.1"/>
    <property type="molecule type" value="Genomic_DNA"/>
</dbReference>
<gene>
    <name evidence="6" type="ORF">DCW38_01000</name>
</gene>
<reference evidence="6 7" key="1">
    <citation type="journal article" date="2018" name="Nat. Biotechnol.">
        <title>A standardized bacterial taxonomy based on genome phylogeny substantially revises the tree of life.</title>
        <authorList>
            <person name="Parks D.H."/>
            <person name="Chuvochina M."/>
            <person name="Waite D.W."/>
            <person name="Rinke C."/>
            <person name="Skarshewski A."/>
            <person name="Chaumeil P.A."/>
            <person name="Hugenholtz P."/>
        </authorList>
    </citation>
    <scope>NUCLEOTIDE SEQUENCE [LARGE SCALE GENOMIC DNA]</scope>
    <source>
        <strain evidence="6">UBA9956</strain>
    </source>
</reference>
<dbReference type="InterPro" id="IPR000999">
    <property type="entry name" value="RNase_III_dom"/>
</dbReference>
<dbReference type="PANTHER" id="PTHR14950:SF37">
    <property type="entry name" value="ENDORIBONUCLEASE DICER"/>
    <property type="match status" value="1"/>
</dbReference>
<evidence type="ECO:0000256" key="2">
    <source>
        <dbReference type="ARBA" id="ARBA00022801"/>
    </source>
</evidence>
<name>A0A350H880_UNCW3</name>
<feature type="domain" description="RNase III" evidence="5">
    <location>
        <begin position="8"/>
        <end position="129"/>
    </location>
</feature>
<proteinExistence type="predicted"/>
<sequence>MIDTNSVSAKFKKITGINFKNKDLLIEAVSHRSFKNDVSYQRLEFLGDSLLSFFTSEYCFKKFKLFNEGELSKFRTSIVNRDNLSHVFTKLNLSEIVLLDRKSFKEDIPPSIREDVIESLLAAVYIDSGIRNAKKMFKIIIKNSHSVSEEFFAKNQLQELSLFHFKVLPEFTTEALGENLFKCILFVNGKYYSEAQGRTKKE</sequence>
<keyword evidence="2" id="KW-0378">Hydrolase</keyword>
<comment type="function">
    <text evidence="4">Digests double-stranded RNA. Involved in the processing of primary rRNA transcript to yield the immediate precursors to the large and small rRNAs (23S and 16S). Processes some mRNAs, and tRNAs when they are encoded in the rRNA operon. Processes pre-crRNA and tracrRNA of type II CRISPR loci if present in the organism.</text>
</comment>
<dbReference type="Proteomes" id="UP000264062">
    <property type="component" value="Unassembled WGS sequence"/>
</dbReference>
<dbReference type="GO" id="GO:0006396">
    <property type="term" value="P:RNA processing"/>
    <property type="evidence" value="ECO:0007669"/>
    <property type="project" value="InterPro"/>
</dbReference>
<dbReference type="PROSITE" id="PS00517">
    <property type="entry name" value="RNASE_3_1"/>
    <property type="match status" value="1"/>
</dbReference>
<dbReference type="SMART" id="SM00535">
    <property type="entry name" value="RIBOc"/>
    <property type="match status" value="1"/>
</dbReference>
<evidence type="ECO:0000256" key="3">
    <source>
        <dbReference type="ARBA" id="ARBA00032486"/>
    </source>
</evidence>
<dbReference type="SUPFAM" id="SSF54768">
    <property type="entry name" value="dsRNA-binding domain-like"/>
    <property type="match status" value="1"/>
</dbReference>
<dbReference type="Gene3D" id="3.30.160.20">
    <property type="match status" value="1"/>
</dbReference>
<evidence type="ECO:0000313" key="6">
    <source>
        <dbReference type="EMBL" id="HAV91746.1"/>
    </source>
</evidence>
<dbReference type="AlphaFoldDB" id="A0A350H880"/>
<dbReference type="InterPro" id="IPR036389">
    <property type="entry name" value="RNase_III_sf"/>
</dbReference>
<dbReference type="SUPFAM" id="SSF69065">
    <property type="entry name" value="RNase III domain-like"/>
    <property type="match status" value="1"/>
</dbReference>
<protein>
    <recommendedName>
        <fullName evidence="1">Ribonuclease 3</fullName>
    </recommendedName>
    <alternativeName>
        <fullName evidence="3">Ribonuclease III</fullName>
    </alternativeName>
</protein>
<dbReference type="CDD" id="cd00593">
    <property type="entry name" value="RIBOc"/>
    <property type="match status" value="1"/>
</dbReference>
<dbReference type="GO" id="GO:0004525">
    <property type="term" value="F:ribonuclease III activity"/>
    <property type="evidence" value="ECO:0007669"/>
    <property type="project" value="InterPro"/>
</dbReference>
<comment type="caution">
    <text evidence="6">The sequence shown here is derived from an EMBL/GenBank/DDBJ whole genome shotgun (WGS) entry which is preliminary data.</text>
</comment>
<organism evidence="6 7">
    <name type="scientific">candidate division WOR-3 bacterium</name>
    <dbReference type="NCBI Taxonomy" id="2052148"/>
    <lineage>
        <taxon>Bacteria</taxon>
        <taxon>Bacteria division WOR-3</taxon>
    </lineage>
</organism>
<dbReference type="Gene3D" id="1.10.1520.10">
    <property type="entry name" value="Ribonuclease III domain"/>
    <property type="match status" value="1"/>
</dbReference>
<dbReference type="PROSITE" id="PS50142">
    <property type="entry name" value="RNASE_3_2"/>
    <property type="match status" value="1"/>
</dbReference>
<evidence type="ECO:0000256" key="1">
    <source>
        <dbReference type="ARBA" id="ARBA00017706"/>
    </source>
</evidence>
<accession>A0A350H880</accession>